<dbReference type="EMBL" id="OV696686">
    <property type="protein sequence ID" value="CAH1233086.1"/>
    <property type="molecule type" value="Genomic_DNA"/>
</dbReference>
<dbReference type="PANTHER" id="PTHR36693">
    <property type="entry name" value="GH02722P"/>
    <property type="match status" value="1"/>
</dbReference>
<protein>
    <submittedName>
        <fullName evidence="1">Hypp579 protein</fullName>
    </submittedName>
</protein>
<dbReference type="PANTHER" id="PTHR36693:SF1">
    <property type="entry name" value="GH02722P"/>
    <property type="match status" value="1"/>
</dbReference>
<dbReference type="AlphaFoldDB" id="A0A8J9VVP8"/>
<dbReference type="Pfam" id="PF16065">
    <property type="entry name" value="DUF4807"/>
    <property type="match status" value="1"/>
</dbReference>
<evidence type="ECO:0000313" key="1">
    <source>
        <dbReference type="EMBL" id="CAH1233086.1"/>
    </source>
</evidence>
<evidence type="ECO:0000313" key="2">
    <source>
        <dbReference type="Proteomes" id="UP000838412"/>
    </source>
</evidence>
<keyword evidence="2" id="KW-1185">Reference proteome</keyword>
<dbReference type="InterPro" id="IPR032072">
    <property type="entry name" value="DUF4807"/>
</dbReference>
<dbReference type="OrthoDB" id="121932at2759"/>
<gene>
    <name evidence="1" type="primary">Hypp579</name>
    <name evidence="1" type="ORF">BLAG_LOCUS1945</name>
</gene>
<sequence>MEALCLTLKLPADLACCLAVELSRSPAYTRHFARWLTRTHHVQGQNTNIPFVTVDKMSCCNVNQNLVTVNQENMEKRQLEMFKNRFSNCEIVSVCLNFNLKLKDVSGTALPVYVTLRLEEPMNTSTQRDLSWSRRLQPLVTQKVHLENLFSYLCTLGGAYSAMGDYNKDHADQAAMVSLRQLKIASTLGDPVLLSCCCLWYAISVMQKGHFKQAKHIISKQYQFSKTHEAGSHLRLQKMCQGIWNKLRAMKTVTRTNHHPAL</sequence>
<reference evidence="1" key="1">
    <citation type="submission" date="2022-01" db="EMBL/GenBank/DDBJ databases">
        <authorList>
            <person name="Braso-Vives M."/>
        </authorList>
    </citation>
    <scope>NUCLEOTIDE SEQUENCE</scope>
</reference>
<organism evidence="1 2">
    <name type="scientific">Branchiostoma lanceolatum</name>
    <name type="common">Common lancelet</name>
    <name type="synonym">Amphioxus lanceolatum</name>
    <dbReference type="NCBI Taxonomy" id="7740"/>
    <lineage>
        <taxon>Eukaryota</taxon>
        <taxon>Metazoa</taxon>
        <taxon>Chordata</taxon>
        <taxon>Cephalochordata</taxon>
        <taxon>Leptocardii</taxon>
        <taxon>Amphioxiformes</taxon>
        <taxon>Branchiostomatidae</taxon>
        <taxon>Branchiostoma</taxon>
    </lineage>
</organism>
<name>A0A8J9VVP8_BRALA</name>
<proteinExistence type="predicted"/>
<accession>A0A8J9VVP8</accession>
<dbReference type="Proteomes" id="UP000838412">
    <property type="component" value="Chromosome 1"/>
</dbReference>